<evidence type="ECO:0000256" key="1">
    <source>
        <dbReference type="ARBA" id="ARBA00000971"/>
    </source>
</evidence>
<comment type="similarity">
    <text evidence="2">Belongs to the FKBP-type PPIase family.</text>
</comment>
<proteinExistence type="inferred from homology"/>
<evidence type="ECO:0000259" key="9">
    <source>
        <dbReference type="PROSITE" id="PS50059"/>
    </source>
</evidence>
<feature type="chain" id="PRO_5039710085" description="peptidylprolyl isomerase" evidence="8">
    <location>
        <begin position="21"/>
        <end position="569"/>
    </location>
</feature>
<dbReference type="Pfam" id="PF00254">
    <property type="entry name" value="FKBP_C"/>
    <property type="match status" value="2"/>
</dbReference>
<evidence type="ECO:0000256" key="4">
    <source>
        <dbReference type="ARBA" id="ARBA00023110"/>
    </source>
</evidence>
<evidence type="ECO:0000313" key="11">
    <source>
        <dbReference type="Proteomes" id="UP000521379"/>
    </source>
</evidence>
<keyword evidence="8" id="KW-0732">Signal</keyword>
<keyword evidence="4 6" id="KW-0697">Rotamase</keyword>
<organism evidence="10 11">
    <name type="scientific">Kocuria subflava</name>
    <dbReference type="NCBI Taxonomy" id="1736139"/>
    <lineage>
        <taxon>Bacteria</taxon>
        <taxon>Bacillati</taxon>
        <taxon>Actinomycetota</taxon>
        <taxon>Actinomycetes</taxon>
        <taxon>Micrococcales</taxon>
        <taxon>Micrococcaceae</taxon>
        <taxon>Kocuria</taxon>
    </lineage>
</organism>
<keyword evidence="11" id="KW-1185">Reference proteome</keyword>
<evidence type="ECO:0000256" key="5">
    <source>
        <dbReference type="ARBA" id="ARBA00023235"/>
    </source>
</evidence>
<dbReference type="Gene3D" id="3.10.50.40">
    <property type="match status" value="2"/>
</dbReference>
<dbReference type="RefSeq" id="WP_119932815.1">
    <property type="nucleotide sequence ID" value="NZ_JAAVUN010000012.1"/>
</dbReference>
<comment type="caution">
    <text evidence="10">The sequence shown here is derived from an EMBL/GenBank/DDBJ whole genome shotgun (WGS) entry which is preliminary data.</text>
</comment>
<feature type="region of interest" description="Disordered" evidence="7">
    <location>
        <begin position="162"/>
        <end position="192"/>
    </location>
</feature>
<feature type="signal peptide" evidence="8">
    <location>
        <begin position="1"/>
        <end position="20"/>
    </location>
</feature>
<name>A0A846TS75_9MICC</name>
<dbReference type="EMBL" id="JAAVUN010000012">
    <property type="protein sequence ID" value="NKE09810.1"/>
    <property type="molecule type" value="Genomic_DNA"/>
</dbReference>
<dbReference type="InterPro" id="IPR046357">
    <property type="entry name" value="PPIase_dom_sf"/>
</dbReference>
<sequence length="569" mass="59478">MRKALLRTGTAIGAALLLTACSPGGFNSVELSNDPSAGDVPEITFETPVEVEENQTKVLREGDGAEIQDGSVLLAQAVIYRGSDGEEVGESYSSGAGQILKVDSDLKERLPELYDALTQMKVGGILAYSSPATAGQSGQEGDNSTSVEVYEIVQEIPTQIEGEMSDSPDGLPEVTENDDRVPEFGEIDGDAPDEMVSDYLIEGDGDAVEAGQTAVVNYVGARWEDGETFDSSWEAGAPAALPLDNAIAGWSEGLEGKKVGSRVILSVPADKAYGTTEELGEDSGYPTGDLLFVVDILAAVDTPEPEPLPDPTASVVNEGDGDEVDEGDTLLVTRATVTNGEPGDATPSVMSLDETLKDEDSFTYDQLKDAKVGTSVDITTSSRAGAGQISESTTRYTVREIIPTEVDGLMEPTPEGLPMVTQTDGGDPEIAQPERDAPDDLVSEYLIEGDGPEVEDGQTVAVNYVGVRWEDGEVFDSSYERGTPTAFPLDGVIDGWSEGLEGKNVGSRVIISIPADKAYGTQEEIEESGNTTAPAGDLLFVVDILGATDTPAAASASPSPAAASPSPSE</sequence>
<dbReference type="AlphaFoldDB" id="A0A846TS75"/>
<dbReference type="SUPFAM" id="SSF54534">
    <property type="entry name" value="FKBP-like"/>
    <property type="match status" value="2"/>
</dbReference>
<dbReference type="Proteomes" id="UP000521379">
    <property type="component" value="Unassembled WGS sequence"/>
</dbReference>
<evidence type="ECO:0000256" key="7">
    <source>
        <dbReference type="SAM" id="MobiDB-lite"/>
    </source>
</evidence>
<gene>
    <name evidence="10" type="ORF">GTW58_07640</name>
</gene>
<evidence type="ECO:0000256" key="6">
    <source>
        <dbReference type="PROSITE-ProRule" id="PRU00277"/>
    </source>
</evidence>
<dbReference type="PANTHER" id="PTHR43811">
    <property type="entry name" value="FKBP-TYPE PEPTIDYL-PROLYL CIS-TRANS ISOMERASE FKPA"/>
    <property type="match status" value="1"/>
</dbReference>
<feature type="domain" description="PPIase FKBP-type" evidence="9">
    <location>
        <begin position="211"/>
        <end position="300"/>
    </location>
</feature>
<dbReference type="EC" id="5.2.1.8" evidence="3 6"/>
<dbReference type="InterPro" id="IPR001179">
    <property type="entry name" value="PPIase_FKBP_dom"/>
</dbReference>
<evidence type="ECO:0000256" key="2">
    <source>
        <dbReference type="ARBA" id="ARBA00006577"/>
    </source>
</evidence>
<feature type="region of interest" description="Disordered" evidence="7">
    <location>
        <begin position="550"/>
        <end position="569"/>
    </location>
</feature>
<evidence type="ECO:0000313" key="10">
    <source>
        <dbReference type="EMBL" id="NKE09810.1"/>
    </source>
</evidence>
<feature type="compositionally biased region" description="Low complexity" evidence="7">
    <location>
        <begin position="551"/>
        <end position="569"/>
    </location>
</feature>
<protein>
    <recommendedName>
        <fullName evidence="3 6">peptidylprolyl isomerase</fullName>
        <ecNumber evidence="3 6">5.2.1.8</ecNumber>
    </recommendedName>
</protein>
<comment type="catalytic activity">
    <reaction evidence="1 6">
        <text>[protein]-peptidylproline (omega=180) = [protein]-peptidylproline (omega=0)</text>
        <dbReference type="Rhea" id="RHEA:16237"/>
        <dbReference type="Rhea" id="RHEA-COMP:10747"/>
        <dbReference type="Rhea" id="RHEA-COMP:10748"/>
        <dbReference type="ChEBI" id="CHEBI:83833"/>
        <dbReference type="ChEBI" id="CHEBI:83834"/>
        <dbReference type="EC" id="5.2.1.8"/>
    </reaction>
</comment>
<dbReference type="GO" id="GO:0003755">
    <property type="term" value="F:peptidyl-prolyl cis-trans isomerase activity"/>
    <property type="evidence" value="ECO:0007669"/>
    <property type="project" value="UniProtKB-KW"/>
</dbReference>
<dbReference type="PANTHER" id="PTHR43811:SF19">
    <property type="entry name" value="39 KDA FK506-BINDING NUCLEAR PROTEIN"/>
    <property type="match status" value="1"/>
</dbReference>
<evidence type="ECO:0000256" key="8">
    <source>
        <dbReference type="SAM" id="SignalP"/>
    </source>
</evidence>
<evidence type="ECO:0000256" key="3">
    <source>
        <dbReference type="ARBA" id="ARBA00013194"/>
    </source>
</evidence>
<reference evidence="10 11" key="1">
    <citation type="submission" date="2020-02" db="EMBL/GenBank/DDBJ databases">
        <authorList>
            <person name="Sun Q."/>
        </authorList>
    </citation>
    <scope>NUCLEOTIDE SEQUENCE [LARGE SCALE GENOMIC DNA]</scope>
    <source>
        <strain evidence="10 11">YIM 13062</strain>
    </source>
</reference>
<accession>A0A846TS75</accession>
<keyword evidence="5 6" id="KW-0413">Isomerase</keyword>
<feature type="region of interest" description="Disordered" evidence="7">
    <location>
        <begin position="303"/>
        <end position="324"/>
    </location>
</feature>
<feature type="domain" description="PPIase FKBP-type" evidence="9">
    <location>
        <begin position="457"/>
        <end position="548"/>
    </location>
</feature>
<dbReference type="PROSITE" id="PS51257">
    <property type="entry name" value="PROKAR_LIPOPROTEIN"/>
    <property type="match status" value="1"/>
</dbReference>
<dbReference type="PROSITE" id="PS50059">
    <property type="entry name" value="FKBP_PPIASE"/>
    <property type="match status" value="2"/>
</dbReference>